<dbReference type="PANTHER" id="PTHR47197:SF3">
    <property type="entry name" value="DIHYDRO-HEME D1 DEHYDROGENASE"/>
    <property type="match status" value="1"/>
</dbReference>
<gene>
    <name evidence="3" type="ORF">GS398_14945</name>
</gene>
<protein>
    <submittedName>
        <fullName evidence="3">Beta-propeller fold lactonase family protein</fullName>
    </submittedName>
</protein>
<dbReference type="Proteomes" id="UP000451233">
    <property type="component" value="Unassembled WGS sequence"/>
</dbReference>
<evidence type="ECO:0000259" key="2">
    <source>
        <dbReference type="Pfam" id="PF21783"/>
    </source>
</evidence>
<dbReference type="Gene3D" id="2.130.10.10">
    <property type="entry name" value="YVTN repeat-like/Quinoprotein amine dehydrogenase"/>
    <property type="match status" value="2"/>
</dbReference>
<evidence type="ECO:0000256" key="1">
    <source>
        <dbReference type="ARBA" id="ARBA00022729"/>
    </source>
</evidence>
<keyword evidence="4" id="KW-1185">Reference proteome</keyword>
<name>A0A7K1Y0J0_9SPHI</name>
<keyword evidence="1" id="KW-0732">Signal</keyword>
<dbReference type="InterPro" id="IPR015943">
    <property type="entry name" value="WD40/YVTN_repeat-like_dom_sf"/>
</dbReference>
<dbReference type="InterPro" id="IPR051200">
    <property type="entry name" value="Host-pathogen_enzymatic-act"/>
</dbReference>
<comment type="caution">
    <text evidence="3">The sequence shown here is derived from an EMBL/GenBank/DDBJ whole genome shotgun (WGS) entry which is preliminary data.</text>
</comment>
<accession>A0A7K1Y0J0</accession>
<evidence type="ECO:0000313" key="4">
    <source>
        <dbReference type="Proteomes" id="UP000451233"/>
    </source>
</evidence>
<organism evidence="3 4">
    <name type="scientific">Hufsiella ginkgonis</name>
    <dbReference type="NCBI Taxonomy" id="2695274"/>
    <lineage>
        <taxon>Bacteria</taxon>
        <taxon>Pseudomonadati</taxon>
        <taxon>Bacteroidota</taxon>
        <taxon>Sphingobacteriia</taxon>
        <taxon>Sphingobacteriales</taxon>
        <taxon>Sphingobacteriaceae</taxon>
        <taxon>Hufsiella</taxon>
    </lineage>
</organism>
<dbReference type="InterPro" id="IPR048433">
    <property type="entry name" value="YNCE-like_beta-prop"/>
</dbReference>
<proteinExistence type="predicted"/>
<dbReference type="EMBL" id="WVHS01000003">
    <property type="protein sequence ID" value="MXV16597.1"/>
    <property type="molecule type" value="Genomic_DNA"/>
</dbReference>
<dbReference type="AlphaFoldDB" id="A0A7K1Y0J0"/>
<reference evidence="3 4" key="1">
    <citation type="submission" date="2019-11" db="EMBL/GenBank/DDBJ databases">
        <title>Pedobacter sp. HMF7056 Genome sequencing and assembly.</title>
        <authorList>
            <person name="Kang H."/>
            <person name="Kim H."/>
            <person name="Joh K."/>
        </authorList>
    </citation>
    <scope>NUCLEOTIDE SEQUENCE [LARGE SCALE GENOMIC DNA]</scope>
    <source>
        <strain evidence="3 4">HMF7056</strain>
    </source>
</reference>
<dbReference type="Pfam" id="PF21783">
    <property type="entry name" value="YNCE"/>
    <property type="match status" value="1"/>
</dbReference>
<evidence type="ECO:0000313" key="3">
    <source>
        <dbReference type="EMBL" id="MXV16597.1"/>
    </source>
</evidence>
<dbReference type="InterPro" id="IPR011964">
    <property type="entry name" value="YVTN_b-propeller_repeat"/>
</dbReference>
<feature type="domain" description="YNCE-like beta-propeller" evidence="2">
    <location>
        <begin position="23"/>
        <end position="274"/>
    </location>
</feature>
<sequence>MMKKAVLLVLLVLVVSLLRAQPKETLIVLNKSGNTLVFVDPAGMKVLKTLSTGDGPHEVAISGDNKLAYVSNYGSQQGGNSIDVFDIPGQVFVKRIDVGALQRPHGLFEKAGKLYFTCEGSKLVARYDHQSGKIDWKAETGQQATHMIVVTPDGERLYTANIQSNSVSVIEVANPAKNSIVPVEPKPEGIDISPDGKLVWVGHNDDGSISEIETAGNKVTGTFKIGKMPIRVKFAPNQQFALAVDNAGEELIMIDIRTHAVLRRLKLDGSPVGMVISKDSKYVYVSRTRQNRVSKIDLGKFEVAASVETGSNPDGINLAY</sequence>
<dbReference type="PANTHER" id="PTHR47197">
    <property type="entry name" value="PROTEIN NIRF"/>
    <property type="match status" value="1"/>
</dbReference>
<dbReference type="NCBIfam" id="TIGR02276">
    <property type="entry name" value="beta_rpt_yvtn"/>
    <property type="match status" value="1"/>
</dbReference>
<dbReference type="InterPro" id="IPR011045">
    <property type="entry name" value="N2O_reductase_N"/>
</dbReference>
<dbReference type="SUPFAM" id="SSF50974">
    <property type="entry name" value="Nitrous oxide reductase, N-terminal domain"/>
    <property type="match status" value="1"/>
</dbReference>